<dbReference type="EMBL" id="JAENGY010001377">
    <property type="protein sequence ID" value="KAG6949854.1"/>
    <property type="molecule type" value="Genomic_DNA"/>
</dbReference>
<gene>
    <name evidence="1" type="ORF">JG688_00014463</name>
</gene>
<dbReference type="Proteomes" id="UP000709295">
    <property type="component" value="Unassembled WGS sequence"/>
</dbReference>
<sequence>MDEKSIKVVCDHWASCESKLHAEYLMIQWTQFAVWWEQLTVPSNLLLNTT</sequence>
<organism evidence="1 2">
    <name type="scientific">Phytophthora aleatoria</name>
    <dbReference type="NCBI Taxonomy" id="2496075"/>
    <lineage>
        <taxon>Eukaryota</taxon>
        <taxon>Sar</taxon>
        <taxon>Stramenopiles</taxon>
        <taxon>Oomycota</taxon>
        <taxon>Peronosporomycetes</taxon>
        <taxon>Peronosporales</taxon>
        <taxon>Peronosporaceae</taxon>
        <taxon>Phytophthora</taxon>
    </lineage>
</organism>
<evidence type="ECO:0000313" key="1">
    <source>
        <dbReference type="EMBL" id="KAG6949854.1"/>
    </source>
</evidence>
<reference evidence="1" key="1">
    <citation type="submission" date="2021-01" db="EMBL/GenBank/DDBJ databases">
        <title>Phytophthora aleatoria, a newly-described species from Pinus radiata is distinct from Phytophthora cactorum isolates based on comparative genomics.</title>
        <authorList>
            <person name="Mcdougal R."/>
            <person name="Panda P."/>
            <person name="Williams N."/>
            <person name="Studholme D.J."/>
        </authorList>
    </citation>
    <scope>NUCLEOTIDE SEQUENCE</scope>
    <source>
        <strain evidence="1">NZFS 4037</strain>
    </source>
</reference>
<accession>A0A8J5IVE4</accession>
<proteinExistence type="predicted"/>
<name>A0A8J5IVE4_9STRA</name>
<protein>
    <submittedName>
        <fullName evidence="1">Uncharacterized protein</fullName>
    </submittedName>
</protein>
<keyword evidence="2" id="KW-1185">Reference proteome</keyword>
<evidence type="ECO:0000313" key="2">
    <source>
        <dbReference type="Proteomes" id="UP000709295"/>
    </source>
</evidence>
<dbReference type="AlphaFoldDB" id="A0A8J5IVE4"/>
<comment type="caution">
    <text evidence="1">The sequence shown here is derived from an EMBL/GenBank/DDBJ whole genome shotgun (WGS) entry which is preliminary data.</text>
</comment>